<dbReference type="AlphaFoldDB" id="A0AAN8EDW6"/>
<dbReference type="GO" id="GO:0016604">
    <property type="term" value="C:nuclear body"/>
    <property type="evidence" value="ECO:0007669"/>
    <property type="project" value="TreeGrafter"/>
</dbReference>
<dbReference type="Pfam" id="PF04959">
    <property type="entry name" value="ARS2"/>
    <property type="match status" value="1"/>
</dbReference>
<keyword evidence="3" id="KW-0539">Nucleus</keyword>
<feature type="region of interest" description="Disordered" evidence="4">
    <location>
        <begin position="773"/>
        <end position="804"/>
    </location>
</feature>
<proteinExistence type="inferred from homology"/>
<gene>
    <name evidence="6" type="ORF">OHC33_005761</name>
</gene>
<evidence type="ECO:0000313" key="7">
    <source>
        <dbReference type="Proteomes" id="UP001316803"/>
    </source>
</evidence>
<protein>
    <recommendedName>
        <fullName evidence="5">C2H2-type domain-containing protein</fullName>
    </recommendedName>
</protein>
<dbReference type="InterPro" id="IPR039727">
    <property type="entry name" value="SE/Ars2"/>
</dbReference>
<dbReference type="GO" id="GO:0016070">
    <property type="term" value="P:RNA metabolic process"/>
    <property type="evidence" value="ECO:0007669"/>
    <property type="project" value="UniProtKB-ARBA"/>
</dbReference>
<name>A0AAN8EDW6_9EURO</name>
<feature type="region of interest" description="Disordered" evidence="4">
    <location>
        <begin position="136"/>
        <end position="165"/>
    </location>
</feature>
<dbReference type="PANTHER" id="PTHR13165:SF0">
    <property type="entry name" value="SERRATE RNA EFFECTOR MOLECULE HOMOLOG"/>
    <property type="match status" value="1"/>
</dbReference>
<evidence type="ECO:0000259" key="5">
    <source>
        <dbReference type="PROSITE" id="PS00028"/>
    </source>
</evidence>
<dbReference type="Pfam" id="PF12066">
    <property type="entry name" value="SERRATE_Ars2_N"/>
    <property type="match status" value="1"/>
</dbReference>
<dbReference type="Proteomes" id="UP001316803">
    <property type="component" value="Unassembled WGS sequence"/>
</dbReference>
<feature type="compositionally biased region" description="Basic and acidic residues" evidence="4">
    <location>
        <begin position="355"/>
        <end position="365"/>
    </location>
</feature>
<feature type="region of interest" description="Disordered" evidence="4">
    <location>
        <begin position="1"/>
        <end position="105"/>
    </location>
</feature>
<dbReference type="Pfam" id="PF13821">
    <property type="entry name" value="DUF4187"/>
    <property type="match status" value="1"/>
</dbReference>
<feature type="region of interest" description="Disordered" evidence="4">
    <location>
        <begin position="346"/>
        <end position="382"/>
    </location>
</feature>
<reference evidence="6 7" key="1">
    <citation type="submission" date="2022-12" db="EMBL/GenBank/DDBJ databases">
        <title>Genomic features and morphological characterization of a novel Knufia sp. strain isolated from spacecraft assembly facility.</title>
        <authorList>
            <person name="Teixeira M."/>
            <person name="Chander A.M."/>
            <person name="Stajich J.E."/>
            <person name="Venkateswaran K."/>
        </authorList>
    </citation>
    <scope>NUCLEOTIDE SEQUENCE [LARGE SCALE GENOMIC DNA]</scope>
    <source>
        <strain evidence="6 7">FJI-L2-BK-P2</strain>
    </source>
</reference>
<comment type="similarity">
    <text evidence="2">Belongs to the ARS2 family.</text>
</comment>
<feature type="compositionally biased region" description="Basic and acidic residues" evidence="4">
    <location>
        <begin position="11"/>
        <end position="27"/>
    </location>
</feature>
<sequence length="889" mass="100555">MTSYETYGSPVDERPAGRFDDRDDRRDNYRRRTPVDDRRRPPPRGRSRSPIIDRYQPGRDRPPRDDYYDSRPNPRDRDDRRRAPSPTPANIDRYVPGQEPEKPIIRMNPVQNPLLMETQAGFSYFAEWWRNEQQITEDKERAKNGGRRPSDRLRGENESRLDREKERAKIQEAYDQYKQDFQVRAARQFVQQHKGEEWFKERYVPEVRDPIRKRLMEFRDGAFGQWKDDMDAGTFDEFTLEGIYKQDSDGAGGMIEKEEGEAVGGAETLGVQDLVPARGGEMKDEAMNQPALLIKTLAPNVGRDRIEEFCKEHLGDGEAGFKWLSLSDPNPVKKFHRIGWIMINSESGQNDETMEDVKSERGEGREDGEEDEKPKPEQSGAAQKALEAINGKTIVDPVRGDFTCHVGIHNAPSQPRKKALWDLFSAPERIERDYQLARRLVTKLESDMGKDSDDMSSSGLAIIDLRVEDMRSKGLLQPPPKAPKKNAFEDNEDEIKFDKFEEGEEVEEEEEDSEELLVVKKKLDLLVEYLRRVFNFCLFCVFESDSIHELVRKCPGGHLRRPRAGLSKLAKRAAIASANGDPFPKSKDEDGSSSPVEERKGNKFNKTEQQLLKAFNWVKTFEEKVLQLLEPEYCDLKKIGGKPVDEALEEEMAKYVKQEDESKYRCKVPECTKLFKAEHFWKKHVEKRHDDWYEALKNDLNLVNTYVLDPSHIAPSRSDANSNGHFPLPANHQFNNGTPRGFNLQNMMSFGQNMVNAGIGMGFVPGMPTDVSNGANGHSTGPIRRGGGRFNNRQGPYDKNNRRGFGNMPNMMGPRGNMGFIAQGGGGSGGRWGDGAGQPMNTIGPKEAVQGRAIRSYDDLDAPPTGGPNGAGGERAAASAAGGNDTLDY</sequence>
<feature type="region of interest" description="Disordered" evidence="4">
    <location>
        <begin position="857"/>
        <end position="889"/>
    </location>
</feature>
<feature type="compositionally biased region" description="Basic and acidic residues" evidence="4">
    <location>
        <begin position="584"/>
        <end position="601"/>
    </location>
</feature>
<dbReference type="PANTHER" id="PTHR13165">
    <property type="entry name" value="ARSENITE-RESISTANCE PROTEIN 2"/>
    <property type="match status" value="1"/>
</dbReference>
<feature type="domain" description="C2H2-type" evidence="5">
    <location>
        <begin position="666"/>
        <end position="689"/>
    </location>
</feature>
<dbReference type="GO" id="GO:0031047">
    <property type="term" value="P:regulatory ncRNA-mediated gene silencing"/>
    <property type="evidence" value="ECO:0007669"/>
    <property type="project" value="UniProtKB-ARBA"/>
</dbReference>
<dbReference type="EMBL" id="JAKLMC020000012">
    <property type="protein sequence ID" value="KAK5953193.1"/>
    <property type="molecule type" value="Genomic_DNA"/>
</dbReference>
<evidence type="ECO:0000256" key="1">
    <source>
        <dbReference type="ARBA" id="ARBA00004123"/>
    </source>
</evidence>
<dbReference type="PROSITE" id="PS00028">
    <property type="entry name" value="ZINC_FINGER_C2H2_1"/>
    <property type="match status" value="1"/>
</dbReference>
<accession>A0AAN8EDW6</accession>
<dbReference type="InterPro" id="IPR021933">
    <property type="entry name" value="SERRATE/Ars2_N"/>
</dbReference>
<comment type="subcellular location">
    <subcellularLocation>
        <location evidence="1">Nucleus</location>
    </subcellularLocation>
</comment>
<feature type="compositionally biased region" description="Low complexity" evidence="4">
    <location>
        <begin position="874"/>
        <end position="883"/>
    </location>
</feature>
<feature type="compositionally biased region" description="Basic and acidic residues" evidence="4">
    <location>
        <begin position="56"/>
        <end position="82"/>
    </location>
</feature>
<evidence type="ECO:0000313" key="6">
    <source>
        <dbReference type="EMBL" id="KAK5953193.1"/>
    </source>
</evidence>
<evidence type="ECO:0000256" key="2">
    <source>
        <dbReference type="ARBA" id="ARBA00005407"/>
    </source>
</evidence>
<dbReference type="SMART" id="SM01173">
    <property type="entry name" value="DUF4187"/>
    <property type="match status" value="1"/>
</dbReference>
<keyword evidence="7" id="KW-1185">Reference proteome</keyword>
<evidence type="ECO:0000256" key="3">
    <source>
        <dbReference type="ARBA" id="ARBA00023242"/>
    </source>
</evidence>
<dbReference type="InterPro" id="IPR025239">
    <property type="entry name" value="DUF4187"/>
</dbReference>
<evidence type="ECO:0000256" key="4">
    <source>
        <dbReference type="SAM" id="MobiDB-lite"/>
    </source>
</evidence>
<dbReference type="InterPro" id="IPR013087">
    <property type="entry name" value="Znf_C2H2_type"/>
</dbReference>
<dbReference type="InterPro" id="IPR007042">
    <property type="entry name" value="SERRATE/Ars2_C"/>
</dbReference>
<feature type="region of interest" description="Disordered" evidence="4">
    <location>
        <begin position="578"/>
        <end position="602"/>
    </location>
</feature>
<organism evidence="6 7">
    <name type="scientific">Knufia fluminis</name>
    <dbReference type="NCBI Taxonomy" id="191047"/>
    <lineage>
        <taxon>Eukaryota</taxon>
        <taxon>Fungi</taxon>
        <taxon>Dikarya</taxon>
        <taxon>Ascomycota</taxon>
        <taxon>Pezizomycotina</taxon>
        <taxon>Eurotiomycetes</taxon>
        <taxon>Chaetothyriomycetidae</taxon>
        <taxon>Chaetothyriales</taxon>
        <taxon>Trichomeriaceae</taxon>
        <taxon>Knufia</taxon>
    </lineage>
</organism>
<comment type="caution">
    <text evidence="6">The sequence shown here is derived from an EMBL/GenBank/DDBJ whole genome shotgun (WGS) entry which is preliminary data.</text>
</comment>